<dbReference type="EMBL" id="JABSTU010006855">
    <property type="protein sequence ID" value="KAH7931955.1"/>
    <property type="molecule type" value="Genomic_DNA"/>
</dbReference>
<accession>A0A9J6CUD0</accession>
<keyword evidence="3" id="KW-1185">Reference proteome</keyword>
<evidence type="ECO:0000313" key="3">
    <source>
        <dbReference type="Proteomes" id="UP000821866"/>
    </source>
</evidence>
<dbReference type="Proteomes" id="UP000821866">
    <property type="component" value="Unassembled WGS sequence"/>
</dbReference>
<reference evidence="2" key="2">
    <citation type="submission" date="2021-09" db="EMBL/GenBank/DDBJ databases">
        <authorList>
            <person name="Jia N."/>
            <person name="Wang J."/>
            <person name="Shi W."/>
            <person name="Du L."/>
            <person name="Sun Y."/>
            <person name="Zhan W."/>
            <person name="Jiang J."/>
            <person name="Wang Q."/>
            <person name="Zhang B."/>
            <person name="Ji P."/>
            <person name="Sakyi L.B."/>
            <person name="Cui X."/>
            <person name="Yuan T."/>
            <person name="Jiang B."/>
            <person name="Yang W."/>
            <person name="Lam T.T.-Y."/>
            <person name="Chang Q."/>
            <person name="Ding S."/>
            <person name="Wang X."/>
            <person name="Zhu J."/>
            <person name="Ruan X."/>
            <person name="Zhao L."/>
            <person name="Wei J."/>
            <person name="Que T."/>
            <person name="Du C."/>
            <person name="Cheng J."/>
            <person name="Dai P."/>
            <person name="Han X."/>
            <person name="Huang E."/>
            <person name="Gao Y."/>
            <person name="Liu J."/>
            <person name="Shao H."/>
            <person name="Ye R."/>
            <person name="Li L."/>
            <person name="Wei W."/>
            <person name="Wang X."/>
            <person name="Wang C."/>
            <person name="Huo Q."/>
            <person name="Li W."/>
            <person name="Guo W."/>
            <person name="Chen H."/>
            <person name="Chen S."/>
            <person name="Zhou L."/>
            <person name="Zhou L."/>
            <person name="Ni X."/>
            <person name="Tian J."/>
            <person name="Zhou Y."/>
            <person name="Sheng Y."/>
            <person name="Liu T."/>
            <person name="Pan Y."/>
            <person name="Xia L."/>
            <person name="Li J."/>
            <person name="Zhao F."/>
            <person name="Cao W."/>
        </authorList>
    </citation>
    <scope>NUCLEOTIDE SEQUENCE</scope>
    <source>
        <strain evidence="2">Rmic-2018</strain>
        <tissue evidence="2">Larvae</tissue>
    </source>
</reference>
<organism evidence="2 3">
    <name type="scientific">Rhipicephalus microplus</name>
    <name type="common">Cattle tick</name>
    <name type="synonym">Boophilus microplus</name>
    <dbReference type="NCBI Taxonomy" id="6941"/>
    <lineage>
        <taxon>Eukaryota</taxon>
        <taxon>Metazoa</taxon>
        <taxon>Ecdysozoa</taxon>
        <taxon>Arthropoda</taxon>
        <taxon>Chelicerata</taxon>
        <taxon>Arachnida</taxon>
        <taxon>Acari</taxon>
        <taxon>Parasitiformes</taxon>
        <taxon>Ixodida</taxon>
        <taxon>Ixodoidea</taxon>
        <taxon>Ixodidae</taxon>
        <taxon>Rhipicephalinae</taxon>
        <taxon>Rhipicephalus</taxon>
        <taxon>Boophilus</taxon>
    </lineage>
</organism>
<gene>
    <name evidence="2" type="ORF">HPB51_029637</name>
</gene>
<evidence type="ECO:0000313" key="2">
    <source>
        <dbReference type="EMBL" id="KAH7931955.1"/>
    </source>
</evidence>
<proteinExistence type="predicted"/>
<feature type="region of interest" description="Disordered" evidence="1">
    <location>
        <begin position="187"/>
        <end position="223"/>
    </location>
</feature>
<comment type="caution">
    <text evidence="2">The sequence shown here is derived from an EMBL/GenBank/DDBJ whole genome shotgun (WGS) entry which is preliminary data.</text>
</comment>
<protein>
    <recommendedName>
        <fullName evidence="4">Tick transposon</fullName>
    </recommendedName>
</protein>
<dbReference type="AlphaFoldDB" id="A0A9J6CUD0"/>
<name>A0A9J6CUD0_RHIMP</name>
<evidence type="ECO:0008006" key="4">
    <source>
        <dbReference type="Google" id="ProtNLM"/>
    </source>
</evidence>
<evidence type="ECO:0000256" key="1">
    <source>
        <dbReference type="SAM" id="MobiDB-lite"/>
    </source>
</evidence>
<sequence length="223" mass="23847">MALTAALAGWPGVVVVRVNHRRNIVAADTASPERLHELLTITELNGMPVTTREPADSRVSTGFVYGVDGDLTNAELLRGIASAAPVTAATREGGTVKLHFASPSPPDHITISGQPPRVRPCTGDCIRCGRRHPKADFSEPHCVNCGGAHLATNPTCPTWQDERRVATLMATTLTLLSRHAARAAVHEERREVRSYAAELKASPPPSSKAPGQSRTPPVPRQLN</sequence>
<dbReference type="VEuPathDB" id="VectorBase:LOC119186485"/>
<reference evidence="2" key="1">
    <citation type="journal article" date="2020" name="Cell">
        <title>Large-Scale Comparative Analyses of Tick Genomes Elucidate Their Genetic Diversity and Vector Capacities.</title>
        <authorList>
            <consortium name="Tick Genome and Microbiome Consortium (TIGMIC)"/>
            <person name="Jia N."/>
            <person name="Wang J."/>
            <person name="Shi W."/>
            <person name="Du L."/>
            <person name="Sun Y."/>
            <person name="Zhan W."/>
            <person name="Jiang J.F."/>
            <person name="Wang Q."/>
            <person name="Zhang B."/>
            <person name="Ji P."/>
            <person name="Bell-Sakyi L."/>
            <person name="Cui X.M."/>
            <person name="Yuan T.T."/>
            <person name="Jiang B.G."/>
            <person name="Yang W.F."/>
            <person name="Lam T.T."/>
            <person name="Chang Q.C."/>
            <person name="Ding S.J."/>
            <person name="Wang X.J."/>
            <person name="Zhu J.G."/>
            <person name="Ruan X.D."/>
            <person name="Zhao L."/>
            <person name="Wei J.T."/>
            <person name="Ye R.Z."/>
            <person name="Que T.C."/>
            <person name="Du C.H."/>
            <person name="Zhou Y.H."/>
            <person name="Cheng J.X."/>
            <person name="Dai P.F."/>
            <person name="Guo W.B."/>
            <person name="Han X.H."/>
            <person name="Huang E.J."/>
            <person name="Li L.F."/>
            <person name="Wei W."/>
            <person name="Gao Y.C."/>
            <person name="Liu J.Z."/>
            <person name="Shao H.Z."/>
            <person name="Wang X."/>
            <person name="Wang C.C."/>
            <person name="Yang T.C."/>
            <person name="Huo Q.B."/>
            <person name="Li W."/>
            <person name="Chen H.Y."/>
            <person name="Chen S.E."/>
            <person name="Zhou L.G."/>
            <person name="Ni X.B."/>
            <person name="Tian J.H."/>
            <person name="Sheng Y."/>
            <person name="Liu T."/>
            <person name="Pan Y.S."/>
            <person name="Xia L.Y."/>
            <person name="Li J."/>
            <person name="Zhao F."/>
            <person name="Cao W.C."/>
        </authorList>
    </citation>
    <scope>NUCLEOTIDE SEQUENCE</scope>
    <source>
        <strain evidence="2">Rmic-2018</strain>
    </source>
</reference>